<evidence type="ECO:0000256" key="2">
    <source>
        <dbReference type="ARBA" id="ARBA00023125"/>
    </source>
</evidence>
<dbReference type="Pfam" id="PF21597">
    <property type="entry name" value="TetR_C_43"/>
    <property type="match status" value="1"/>
</dbReference>
<dbReference type="InterPro" id="IPR049445">
    <property type="entry name" value="TetR_SbtR-like_C"/>
</dbReference>
<feature type="DNA-binding region" description="H-T-H motif" evidence="4">
    <location>
        <begin position="33"/>
        <end position="52"/>
    </location>
</feature>
<dbReference type="Proteomes" id="UP000002484">
    <property type="component" value="Chromosome"/>
</dbReference>
<organism evidence="6 7">
    <name type="scientific">Pseudofrankia inefficax (strain DSM 45817 / CECT 9037 / DDB 130130 / EuI1c)</name>
    <name type="common">Frankia inefficax</name>
    <dbReference type="NCBI Taxonomy" id="298654"/>
    <lineage>
        <taxon>Bacteria</taxon>
        <taxon>Bacillati</taxon>
        <taxon>Actinomycetota</taxon>
        <taxon>Actinomycetes</taxon>
        <taxon>Frankiales</taxon>
        <taxon>Frankiaceae</taxon>
        <taxon>Pseudofrankia</taxon>
    </lineage>
</organism>
<dbReference type="InterPro" id="IPR009057">
    <property type="entry name" value="Homeodomain-like_sf"/>
</dbReference>
<dbReference type="OrthoDB" id="9795011at2"/>
<keyword evidence="7" id="KW-1185">Reference proteome</keyword>
<dbReference type="SUPFAM" id="SSF48498">
    <property type="entry name" value="Tetracyclin repressor-like, C-terminal domain"/>
    <property type="match status" value="1"/>
</dbReference>
<dbReference type="HOGENOM" id="CLU_069356_17_1_11"/>
<dbReference type="InterPro" id="IPR036271">
    <property type="entry name" value="Tet_transcr_reg_TetR-rel_C_sf"/>
</dbReference>
<gene>
    <name evidence="6" type="ordered locus">FraEuI1c_4319</name>
</gene>
<evidence type="ECO:0000256" key="4">
    <source>
        <dbReference type="PROSITE-ProRule" id="PRU00335"/>
    </source>
</evidence>
<evidence type="ECO:0000256" key="3">
    <source>
        <dbReference type="ARBA" id="ARBA00023163"/>
    </source>
</evidence>
<dbReference type="GO" id="GO:0003700">
    <property type="term" value="F:DNA-binding transcription factor activity"/>
    <property type="evidence" value="ECO:0007669"/>
    <property type="project" value="TreeGrafter"/>
</dbReference>
<evidence type="ECO:0000313" key="6">
    <source>
        <dbReference type="EMBL" id="ADP82318.1"/>
    </source>
</evidence>
<accession>E3JC08</accession>
<evidence type="ECO:0000259" key="5">
    <source>
        <dbReference type="PROSITE" id="PS50977"/>
    </source>
</evidence>
<dbReference type="SUPFAM" id="SSF46689">
    <property type="entry name" value="Homeodomain-like"/>
    <property type="match status" value="1"/>
</dbReference>
<dbReference type="STRING" id="298654.FraEuI1c_4319"/>
<dbReference type="InParanoid" id="E3JC08"/>
<dbReference type="KEGG" id="fri:FraEuI1c_4319"/>
<dbReference type="InterPro" id="IPR050109">
    <property type="entry name" value="HTH-type_TetR-like_transc_reg"/>
</dbReference>
<dbReference type="GO" id="GO:0000976">
    <property type="term" value="F:transcription cis-regulatory region binding"/>
    <property type="evidence" value="ECO:0007669"/>
    <property type="project" value="TreeGrafter"/>
</dbReference>
<dbReference type="AlphaFoldDB" id="E3JC08"/>
<protein>
    <submittedName>
        <fullName evidence="6">Regulatory protein TetR</fullName>
    </submittedName>
</protein>
<reference evidence="6 7" key="1">
    <citation type="submission" date="2010-10" db="EMBL/GenBank/DDBJ databases">
        <title>Complete sequence of Frankia sp. EuI1c.</title>
        <authorList>
            <consortium name="US DOE Joint Genome Institute"/>
            <person name="Lucas S."/>
            <person name="Copeland A."/>
            <person name="Lapidus A."/>
            <person name="Cheng J.-F."/>
            <person name="Bruce D."/>
            <person name="Goodwin L."/>
            <person name="Pitluck S."/>
            <person name="Chertkov O."/>
            <person name="Detter J.C."/>
            <person name="Han C."/>
            <person name="Tapia R."/>
            <person name="Land M."/>
            <person name="Hauser L."/>
            <person name="Jeffries C."/>
            <person name="Kyrpides N."/>
            <person name="Ivanova N."/>
            <person name="Mikhailova N."/>
            <person name="Beauchemin N."/>
            <person name="Sen A."/>
            <person name="Sur S.A."/>
            <person name="Gtari M."/>
            <person name="Wall L."/>
            <person name="Tisa L."/>
            <person name="Woyke T."/>
        </authorList>
    </citation>
    <scope>NUCLEOTIDE SEQUENCE [LARGE SCALE GENOMIC DNA]</scope>
    <source>
        <strain evidence="7">DSM 45817 / CECT 9037 / EuI1c</strain>
    </source>
</reference>
<dbReference type="Pfam" id="PF00440">
    <property type="entry name" value="TetR_N"/>
    <property type="match status" value="1"/>
</dbReference>
<dbReference type="PANTHER" id="PTHR30055:SF234">
    <property type="entry name" value="HTH-TYPE TRANSCRIPTIONAL REGULATOR BETI"/>
    <property type="match status" value="1"/>
</dbReference>
<dbReference type="EMBL" id="CP002299">
    <property type="protein sequence ID" value="ADP82318.1"/>
    <property type="molecule type" value="Genomic_DNA"/>
</dbReference>
<dbReference type="PRINTS" id="PR00455">
    <property type="entry name" value="HTHTETR"/>
</dbReference>
<sequence length="194" mass="20215">MPERAPRADALRNRVKILAAAGEAFAREGADVPLDTIARLAGVGPGTVHRHFPTKESLVAAVVTDRLDRLADQVERLDGDPAVDFFDFLADLAREARHNLMLTAALGGTLGSDGDQAARRLTGGLDALLRAAQQAGAVRPDLTVAELHAVLGGALAIEQHLPADRQGLGLQIVLAGLRPADPGPPPSRPDSASS</sequence>
<evidence type="ECO:0000256" key="1">
    <source>
        <dbReference type="ARBA" id="ARBA00023015"/>
    </source>
</evidence>
<feature type="domain" description="HTH tetR-type" evidence="5">
    <location>
        <begin position="11"/>
        <end position="70"/>
    </location>
</feature>
<proteinExistence type="predicted"/>
<evidence type="ECO:0000313" key="7">
    <source>
        <dbReference type="Proteomes" id="UP000002484"/>
    </source>
</evidence>
<dbReference type="PROSITE" id="PS50977">
    <property type="entry name" value="HTH_TETR_2"/>
    <property type="match status" value="1"/>
</dbReference>
<dbReference type="InterPro" id="IPR001647">
    <property type="entry name" value="HTH_TetR"/>
</dbReference>
<keyword evidence="1" id="KW-0805">Transcription regulation</keyword>
<keyword evidence="3" id="KW-0804">Transcription</keyword>
<dbReference type="PANTHER" id="PTHR30055">
    <property type="entry name" value="HTH-TYPE TRANSCRIPTIONAL REGULATOR RUTR"/>
    <property type="match status" value="1"/>
</dbReference>
<dbReference type="eggNOG" id="COG1309">
    <property type="taxonomic scope" value="Bacteria"/>
</dbReference>
<dbReference type="Gene3D" id="1.10.357.10">
    <property type="entry name" value="Tetracycline Repressor, domain 2"/>
    <property type="match status" value="1"/>
</dbReference>
<dbReference type="RefSeq" id="WP_013425436.1">
    <property type="nucleotide sequence ID" value="NC_014666.1"/>
</dbReference>
<name>E3JC08_PSEI1</name>
<keyword evidence="2 4" id="KW-0238">DNA-binding</keyword>